<protein>
    <submittedName>
        <fullName evidence="3">Phosphotransferase</fullName>
    </submittedName>
</protein>
<evidence type="ECO:0000259" key="2">
    <source>
        <dbReference type="Pfam" id="PF01636"/>
    </source>
</evidence>
<reference evidence="4" key="1">
    <citation type="journal article" date="2019" name="Int. J. Syst. Evol. Microbiol.">
        <title>The Global Catalogue of Microorganisms (GCM) 10K type strain sequencing project: providing services to taxonomists for standard genome sequencing and annotation.</title>
        <authorList>
            <consortium name="The Broad Institute Genomics Platform"/>
            <consortium name="The Broad Institute Genome Sequencing Center for Infectious Disease"/>
            <person name="Wu L."/>
            <person name="Ma J."/>
        </authorList>
    </citation>
    <scope>NUCLEOTIDE SEQUENCE [LARGE SCALE GENOMIC DNA]</scope>
    <source>
        <strain evidence="4">CCUG 53270</strain>
    </source>
</reference>
<evidence type="ECO:0000256" key="1">
    <source>
        <dbReference type="ARBA" id="ARBA00038240"/>
    </source>
</evidence>
<proteinExistence type="inferred from homology"/>
<dbReference type="Gene3D" id="3.90.1200.10">
    <property type="match status" value="1"/>
</dbReference>
<dbReference type="InterPro" id="IPR002575">
    <property type="entry name" value="Aminoglycoside_PTrfase"/>
</dbReference>
<accession>A0ABW3UL00</accession>
<comment type="similarity">
    <text evidence="1">Belongs to the pseudomonas-type ThrB family.</text>
</comment>
<evidence type="ECO:0000313" key="3">
    <source>
        <dbReference type="EMBL" id="MFD1220531.1"/>
    </source>
</evidence>
<feature type="domain" description="Aminoglycoside phosphotransferase" evidence="2">
    <location>
        <begin position="25"/>
        <end position="247"/>
    </location>
</feature>
<dbReference type="InterPro" id="IPR011009">
    <property type="entry name" value="Kinase-like_dom_sf"/>
</dbReference>
<organism evidence="3 4">
    <name type="scientific">Paenibacillus vulneris</name>
    <dbReference type="NCBI Taxonomy" id="1133364"/>
    <lineage>
        <taxon>Bacteria</taxon>
        <taxon>Bacillati</taxon>
        <taxon>Bacillota</taxon>
        <taxon>Bacilli</taxon>
        <taxon>Bacillales</taxon>
        <taxon>Paenibacillaceae</taxon>
        <taxon>Paenibacillus</taxon>
    </lineage>
</organism>
<dbReference type="Pfam" id="PF01636">
    <property type="entry name" value="APH"/>
    <property type="match status" value="1"/>
</dbReference>
<dbReference type="Gene3D" id="3.30.200.20">
    <property type="entry name" value="Phosphorylase Kinase, domain 1"/>
    <property type="match status" value="1"/>
</dbReference>
<dbReference type="PANTHER" id="PTHR21064:SF6">
    <property type="entry name" value="AMINOGLYCOSIDE PHOSPHOTRANSFERASE DOMAIN-CONTAINING PROTEIN"/>
    <property type="match status" value="1"/>
</dbReference>
<evidence type="ECO:0000313" key="4">
    <source>
        <dbReference type="Proteomes" id="UP001597180"/>
    </source>
</evidence>
<dbReference type="PANTHER" id="PTHR21064">
    <property type="entry name" value="AMINOGLYCOSIDE PHOSPHOTRANSFERASE DOMAIN-CONTAINING PROTEIN-RELATED"/>
    <property type="match status" value="1"/>
</dbReference>
<dbReference type="RefSeq" id="WP_345587162.1">
    <property type="nucleotide sequence ID" value="NZ_BAABJG010000006.1"/>
</dbReference>
<gene>
    <name evidence="3" type="ORF">ACFQ4B_10395</name>
</gene>
<comment type="caution">
    <text evidence="3">The sequence shown here is derived from an EMBL/GenBank/DDBJ whole genome shotgun (WGS) entry which is preliminary data.</text>
</comment>
<sequence length="335" mass="37629">MDQQQAIQSAVRKAYFHKDQDIRTKPVPYGVNNTTCYVLSGEQKYVFRIYDNRHDEQPIQFELNVLASLKRQDLSFEVPAPVHNQEGQWITRLDNGKLGVLFHCIPGERPRPEDAYRFGRAAGELSVALGSIEVSGKPPYRGGSYHLYEVHPLISEEMLHESLSRPADPEDALAAEFMLQEVVSMEKKKESFSRMPHQLVHGDLALSNMLIHDGRISGILDFEFCSPDVRAMELAVGLMSFVQEESSFLSVAESIISGYSEQASLTTEEIGMLPSLIRLRYIGSYIHHLGRYAAGVGAFDAARKRLHSFLKLSEALVRTEEALLQLGSKYLAARS</sequence>
<dbReference type="InterPro" id="IPR050249">
    <property type="entry name" value="Pseudomonas-type_ThrB"/>
</dbReference>
<name>A0ABW3UL00_9BACL</name>
<keyword evidence="4" id="KW-1185">Reference proteome</keyword>
<dbReference type="SUPFAM" id="SSF56112">
    <property type="entry name" value="Protein kinase-like (PK-like)"/>
    <property type="match status" value="1"/>
</dbReference>
<dbReference type="EMBL" id="JBHTLU010000013">
    <property type="protein sequence ID" value="MFD1220531.1"/>
    <property type="molecule type" value="Genomic_DNA"/>
</dbReference>
<dbReference type="Proteomes" id="UP001597180">
    <property type="component" value="Unassembled WGS sequence"/>
</dbReference>